<dbReference type="Proteomes" id="UP000650511">
    <property type="component" value="Unassembled WGS sequence"/>
</dbReference>
<dbReference type="InterPro" id="IPR003607">
    <property type="entry name" value="HD/PDEase_dom"/>
</dbReference>
<sequence length="491" mass="51816">MPAVEIDVPLVRLDELGHPAPPTTELRLRCLGVPDSARGRLTSVGTVLVEDDDAAVDAIVLSTRLAPDELAAAERQLAEVGRPTIVLAHTGAERLAVQLVEAGADAIVGEGNEEALLGLVNPDRSPNTLLTSYERRFGSDSASSRGLDPATGLLDRGTFERRIATLGDADDEPRVAFVKILSDRWSTPEADPVVAVQRRRLATALSHLVTTTRSELYATSHGEFGLVGPTLSPHDMQRLGRQIGEIVSTFRDRGLPLRAVIGHAGPESTTDPEQLLELARRAVEVAVADGSTGVLGAEDLSLGVSTTTELEVVVRMLDQVEPLLPEGRGHGERVGRVSAELARLRGWSPGAVARARLAGHLHDVGRAGLPTAAVGGPGELTGELLEAWRTFPTRSASMLRLTAGAAVAAAVQSQRERWDGNGFPEGIRSTDIPDAARLLAVAHAIDEITAEGASSATLASRLAERSGTELDPELVDTALDNLTALLHARLG</sequence>
<dbReference type="Gene3D" id="3.30.70.270">
    <property type="match status" value="1"/>
</dbReference>
<keyword evidence="3" id="KW-1185">Reference proteome</keyword>
<dbReference type="InterPro" id="IPR043128">
    <property type="entry name" value="Rev_trsase/Diguanyl_cyclase"/>
</dbReference>
<dbReference type="AlphaFoldDB" id="A0A8J3EST9"/>
<dbReference type="RefSeq" id="WP_130649028.1">
    <property type="nucleotide sequence ID" value="NZ_BMHA01000010.1"/>
</dbReference>
<evidence type="ECO:0000313" key="2">
    <source>
        <dbReference type="EMBL" id="GGI08140.1"/>
    </source>
</evidence>
<gene>
    <name evidence="2" type="ORF">GCM10011354_27610</name>
</gene>
<comment type="caution">
    <text evidence="2">The sequence shown here is derived from an EMBL/GenBank/DDBJ whole genome shotgun (WGS) entry which is preliminary data.</text>
</comment>
<dbReference type="PANTHER" id="PTHR45228">
    <property type="entry name" value="CYCLIC DI-GMP PHOSPHODIESTERASE TM_0186-RELATED"/>
    <property type="match status" value="1"/>
</dbReference>
<dbReference type="EMBL" id="BMHA01000010">
    <property type="protein sequence ID" value="GGI08140.1"/>
    <property type="molecule type" value="Genomic_DNA"/>
</dbReference>
<evidence type="ECO:0000313" key="3">
    <source>
        <dbReference type="Proteomes" id="UP000650511"/>
    </source>
</evidence>
<evidence type="ECO:0000259" key="1">
    <source>
        <dbReference type="PROSITE" id="PS51832"/>
    </source>
</evidence>
<feature type="domain" description="HD-GYP" evidence="1">
    <location>
        <begin position="305"/>
        <end position="491"/>
    </location>
</feature>
<proteinExistence type="predicted"/>
<name>A0A8J3EST9_9ACTN</name>
<dbReference type="CDD" id="cd00077">
    <property type="entry name" value="HDc"/>
    <property type="match status" value="1"/>
</dbReference>
<dbReference type="PROSITE" id="PS51832">
    <property type="entry name" value="HD_GYP"/>
    <property type="match status" value="1"/>
</dbReference>
<dbReference type="InterPro" id="IPR052020">
    <property type="entry name" value="Cyclic_di-GMP/3'3'-cGAMP_PDE"/>
</dbReference>
<dbReference type="SUPFAM" id="SSF109604">
    <property type="entry name" value="HD-domain/PDEase-like"/>
    <property type="match status" value="1"/>
</dbReference>
<reference evidence="2" key="2">
    <citation type="submission" date="2020-09" db="EMBL/GenBank/DDBJ databases">
        <authorList>
            <person name="Sun Q."/>
            <person name="Zhou Y."/>
        </authorList>
    </citation>
    <scope>NUCLEOTIDE SEQUENCE</scope>
    <source>
        <strain evidence="2">CGMCC 1.14988</strain>
    </source>
</reference>
<protein>
    <recommendedName>
        <fullName evidence="1">HD-GYP domain-containing protein</fullName>
    </recommendedName>
</protein>
<reference evidence="2" key="1">
    <citation type="journal article" date="2014" name="Int. J. Syst. Evol. Microbiol.">
        <title>Complete genome sequence of Corynebacterium casei LMG S-19264T (=DSM 44701T), isolated from a smear-ripened cheese.</title>
        <authorList>
            <consortium name="US DOE Joint Genome Institute (JGI-PGF)"/>
            <person name="Walter F."/>
            <person name="Albersmeier A."/>
            <person name="Kalinowski J."/>
            <person name="Ruckert C."/>
        </authorList>
    </citation>
    <scope>NUCLEOTIDE SEQUENCE</scope>
    <source>
        <strain evidence="2">CGMCC 1.14988</strain>
    </source>
</reference>
<accession>A0A8J3EST9</accession>
<organism evidence="2 3">
    <name type="scientific">Egicoccus halophilus</name>
    <dbReference type="NCBI Taxonomy" id="1670830"/>
    <lineage>
        <taxon>Bacteria</taxon>
        <taxon>Bacillati</taxon>
        <taxon>Actinomycetota</taxon>
        <taxon>Nitriliruptoria</taxon>
        <taxon>Egicoccales</taxon>
        <taxon>Egicoccaceae</taxon>
        <taxon>Egicoccus</taxon>
    </lineage>
</organism>
<dbReference type="OrthoDB" id="23692at2"/>
<dbReference type="Gene3D" id="1.10.3210.10">
    <property type="entry name" value="Hypothetical protein af1432"/>
    <property type="match status" value="1"/>
</dbReference>
<dbReference type="InterPro" id="IPR037522">
    <property type="entry name" value="HD_GYP_dom"/>
</dbReference>
<dbReference type="Pfam" id="PF13487">
    <property type="entry name" value="HD_5"/>
    <property type="match status" value="1"/>
</dbReference>